<dbReference type="Gene3D" id="3.30.40.10">
    <property type="entry name" value="Zinc/RING finger domain, C3HC4 (zinc finger)"/>
    <property type="match status" value="1"/>
</dbReference>
<accession>A0A8V5G9Y9</accession>
<dbReference type="PROSITE" id="PS50089">
    <property type="entry name" value="ZF_RING_2"/>
    <property type="match status" value="1"/>
</dbReference>
<dbReference type="Proteomes" id="UP000694405">
    <property type="component" value="Chromosome 10"/>
</dbReference>
<protein>
    <submittedName>
        <fullName evidence="1">Uncharacterized protein</fullName>
    </submittedName>
</protein>
<dbReference type="GO" id="GO:0008270">
    <property type="term" value="F:zinc ion binding"/>
    <property type="evidence" value="ECO:0007669"/>
    <property type="project" value="InterPro"/>
</dbReference>
<dbReference type="SMART" id="SM00184">
    <property type="entry name" value="RING"/>
    <property type="match status" value="1"/>
</dbReference>
<dbReference type="InterPro" id="IPR000315">
    <property type="entry name" value="Znf_B-box"/>
</dbReference>
<evidence type="ECO:0000313" key="2">
    <source>
        <dbReference type="Proteomes" id="UP000694405"/>
    </source>
</evidence>
<dbReference type="Pfam" id="PF13920">
    <property type="entry name" value="zf-C3HC4_3"/>
    <property type="match status" value="1"/>
</dbReference>
<dbReference type="AlphaFoldDB" id="A0A8V5G9Y9"/>
<dbReference type="InterPro" id="IPR013083">
    <property type="entry name" value="Znf_RING/FYVE/PHD"/>
</dbReference>
<reference evidence="1" key="2">
    <citation type="submission" date="2025-08" db="UniProtKB">
        <authorList>
            <consortium name="Ensembl"/>
        </authorList>
    </citation>
    <scope>IDENTIFICATION</scope>
</reference>
<dbReference type="PROSITE" id="PS00518">
    <property type="entry name" value="ZF_RING_1"/>
    <property type="match status" value="1"/>
</dbReference>
<dbReference type="SUPFAM" id="SSF57845">
    <property type="entry name" value="B-box zinc-binding domain"/>
    <property type="match status" value="1"/>
</dbReference>
<dbReference type="InterPro" id="IPR013320">
    <property type="entry name" value="ConA-like_dom_sf"/>
</dbReference>
<dbReference type="Gene3D" id="4.10.830.40">
    <property type="match status" value="1"/>
</dbReference>
<organism evidence="1 2">
    <name type="scientific">Melopsittacus undulatus</name>
    <name type="common">Budgerigar</name>
    <name type="synonym">Psittacus undulatus</name>
    <dbReference type="NCBI Taxonomy" id="13146"/>
    <lineage>
        <taxon>Eukaryota</taxon>
        <taxon>Metazoa</taxon>
        <taxon>Chordata</taxon>
        <taxon>Craniata</taxon>
        <taxon>Vertebrata</taxon>
        <taxon>Euteleostomi</taxon>
        <taxon>Archelosauria</taxon>
        <taxon>Archosauria</taxon>
        <taxon>Dinosauria</taxon>
        <taxon>Saurischia</taxon>
        <taxon>Theropoda</taxon>
        <taxon>Coelurosauria</taxon>
        <taxon>Aves</taxon>
        <taxon>Neognathae</taxon>
        <taxon>Neoaves</taxon>
        <taxon>Telluraves</taxon>
        <taxon>Australaves</taxon>
        <taxon>Psittaciformes</taxon>
        <taxon>Psittaculidae</taxon>
        <taxon>Melopsittacus</taxon>
    </lineage>
</organism>
<dbReference type="SUPFAM" id="SSF49899">
    <property type="entry name" value="Concanavalin A-like lectins/glucanases"/>
    <property type="match status" value="1"/>
</dbReference>
<dbReference type="Ensembl" id="ENSMUNT00000032501.1">
    <property type="protein sequence ID" value="ENSMUNP00000030387.1"/>
    <property type="gene ID" value="ENSMUNG00000018440.1"/>
</dbReference>
<dbReference type="Pfam" id="PF00643">
    <property type="entry name" value="zf-B_box"/>
    <property type="match status" value="1"/>
</dbReference>
<proteinExistence type="predicted"/>
<dbReference type="InterPro" id="IPR043136">
    <property type="entry name" value="B30.2/SPRY_sf"/>
</dbReference>
<dbReference type="InterPro" id="IPR051051">
    <property type="entry name" value="E3_ubiq-ligase_TRIM/RNF"/>
</dbReference>
<dbReference type="OrthoDB" id="9049620at2759"/>
<reference evidence="1" key="1">
    <citation type="submission" date="2020-03" db="EMBL/GenBank/DDBJ databases">
        <title>Melopsittacus undulatus (budgerigar) genome, bMelUnd1, maternal haplotype with Z.</title>
        <authorList>
            <person name="Gedman G."/>
            <person name="Mountcastle J."/>
            <person name="Haase B."/>
            <person name="Formenti G."/>
            <person name="Wright T."/>
            <person name="Apodaca J."/>
            <person name="Pelan S."/>
            <person name="Chow W."/>
            <person name="Rhie A."/>
            <person name="Howe K."/>
            <person name="Fedrigo O."/>
            <person name="Jarvis E.D."/>
        </authorList>
    </citation>
    <scope>NUCLEOTIDE SEQUENCE [LARGE SCALE GENOMIC DNA]</scope>
</reference>
<keyword evidence="2" id="KW-1185">Reference proteome</keyword>
<evidence type="ECO:0000313" key="1">
    <source>
        <dbReference type="Ensembl" id="ENSMUNP00000030387.1"/>
    </source>
</evidence>
<dbReference type="RefSeq" id="XP_033923146.1">
    <property type="nucleotide sequence ID" value="XM_034067255.1"/>
</dbReference>
<dbReference type="CDD" id="cd19769">
    <property type="entry name" value="Bbox2_TRIM16-like"/>
    <property type="match status" value="1"/>
</dbReference>
<dbReference type="GeneID" id="115945826"/>
<reference evidence="1" key="3">
    <citation type="submission" date="2025-09" db="UniProtKB">
        <authorList>
            <consortium name="Ensembl"/>
        </authorList>
    </citation>
    <scope>IDENTIFICATION</scope>
</reference>
<dbReference type="PANTHER" id="PTHR25465">
    <property type="entry name" value="B-BOX DOMAIN CONTAINING"/>
    <property type="match status" value="1"/>
</dbReference>
<dbReference type="Pfam" id="PF22586">
    <property type="entry name" value="ANCHR-like_BBOX"/>
    <property type="match status" value="1"/>
</dbReference>
<name>A0A8V5G9Y9_MELUD</name>
<dbReference type="SUPFAM" id="SSF57850">
    <property type="entry name" value="RING/U-box"/>
    <property type="match status" value="1"/>
</dbReference>
<gene>
    <name evidence="1" type="primary">LOC115945826</name>
</gene>
<dbReference type="PANTHER" id="PTHR25465:SF77">
    <property type="entry name" value="E3 UBIQUITIN_ISG15 LIGASE TRIM25"/>
    <property type="match status" value="1"/>
</dbReference>
<dbReference type="Gene3D" id="2.60.120.920">
    <property type="match status" value="1"/>
</dbReference>
<dbReference type="Gene3D" id="3.30.160.60">
    <property type="entry name" value="Classic Zinc Finger"/>
    <property type="match status" value="1"/>
</dbReference>
<dbReference type="InterPro" id="IPR001841">
    <property type="entry name" value="Znf_RING"/>
</dbReference>
<dbReference type="PROSITE" id="PS50119">
    <property type="entry name" value="ZF_BBOX"/>
    <property type="match status" value="1"/>
</dbReference>
<dbReference type="SMART" id="SM00336">
    <property type="entry name" value="BBOX"/>
    <property type="match status" value="2"/>
</dbReference>
<sequence>MDLTCAICLDTHLELVVLSCGHRVCRDCIQEKHLQDHCPLCHTQAMPEEERPEVQCEEKGESFGQQDGVILCDFCLQEPQPAVKTCMNCEASLCQAHLSKHNTKSPLKEHVLMEPCEAQVLAERRCRQHGRLLECYCATDSVCICMLCCIVSYHKDHKIITLEEAFDKAQGFFTETLEAVKTHEAALDHSIENLLKQEEEVKNEEGLRKDRLESLFKEMCLQLGDRKEEVLKVLSHNEEQQLSWIQTKMQKHKEEKDAASHDVQELEALRDQKDLLLFIKAFSAIQARERKPVSNCVDLKPTPPIILDKLTTDGTLRLFQEFLSDMQSLFKSPPVREYLTTSVDKKGTYAFEENPFPVSPRRLPGVYKVGALTATTPQLKSNESFSEGCHFWEVDTSNMRHWLLGIGCSRFDCYLEATSHNLCLFLDKTLITGKHYPEALKVIRVEVDCGRNRLSFYKVSVKDGNTTASLHLLEAVTIPFSYPVHAIFKIFEGSLKLL</sequence>
<dbReference type="InterPro" id="IPR017907">
    <property type="entry name" value="Znf_RING_CS"/>
</dbReference>